<dbReference type="EMBL" id="JAVRHX010000003">
    <property type="protein sequence ID" value="MDT0595443.1"/>
    <property type="molecule type" value="Genomic_DNA"/>
</dbReference>
<gene>
    <name evidence="2" type="ORF">RM552_11350</name>
</gene>
<keyword evidence="1" id="KW-0175">Coiled coil</keyword>
<proteinExistence type="predicted"/>
<dbReference type="Pfam" id="PF11172">
    <property type="entry name" value="DUF2959"/>
    <property type="match status" value="1"/>
</dbReference>
<dbReference type="InterPro" id="IPR021342">
    <property type="entry name" value="DUF2959"/>
</dbReference>
<dbReference type="SUPFAM" id="SSF111474">
    <property type="entry name" value="Coronavirus S2 glycoprotein"/>
    <property type="match status" value="1"/>
</dbReference>
<accession>A0ABU2ZS29</accession>
<dbReference type="PROSITE" id="PS51257">
    <property type="entry name" value="PROKAR_LIPOPROTEIN"/>
    <property type="match status" value="1"/>
</dbReference>
<name>A0ABU2ZS29_9ALTE</name>
<protein>
    <submittedName>
        <fullName evidence="2">DUF2959 domain-containing protein</fullName>
    </submittedName>
</protein>
<evidence type="ECO:0000313" key="2">
    <source>
        <dbReference type="EMBL" id="MDT0595443.1"/>
    </source>
</evidence>
<organism evidence="2 3">
    <name type="scientific">Glaciecola petra</name>
    <dbReference type="NCBI Taxonomy" id="3075602"/>
    <lineage>
        <taxon>Bacteria</taxon>
        <taxon>Pseudomonadati</taxon>
        <taxon>Pseudomonadota</taxon>
        <taxon>Gammaproteobacteria</taxon>
        <taxon>Alteromonadales</taxon>
        <taxon>Alteromonadaceae</taxon>
        <taxon>Glaciecola</taxon>
    </lineage>
</organism>
<dbReference type="Proteomes" id="UP001253545">
    <property type="component" value="Unassembled WGS sequence"/>
</dbReference>
<keyword evidence="3" id="KW-1185">Reference proteome</keyword>
<dbReference type="InterPro" id="IPR043473">
    <property type="entry name" value="S2_sf_CoV"/>
</dbReference>
<evidence type="ECO:0000313" key="3">
    <source>
        <dbReference type="Proteomes" id="UP001253545"/>
    </source>
</evidence>
<dbReference type="Gene3D" id="1.20.5.300">
    <property type="match status" value="1"/>
</dbReference>
<comment type="caution">
    <text evidence="2">The sequence shown here is derived from an EMBL/GenBank/DDBJ whole genome shotgun (WGS) entry which is preliminary data.</text>
</comment>
<sequence>MKQVLVFGFISLFALTGCKSTVQDAYFNMWEKIGFEKREILVDRVEDAQESQQEAQEQFASALEEFSTLINFDGGELEEVYGSLNDQFEASQESAQDVTDRIDKVQNVAESLFREWAEEIELISNANLKRDSARQMKETQRKYDGLLRSMRKVEGSMQPVLTALQDNVLYLKHNLNANAIGALQGELSTIKRDVNVLLKEMNAAISQSDEFIKTLQSE</sequence>
<reference evidence="2 3" key="1">
    <citation type="submission" date="2023-09" db="EMBL/GenBank/DDBJ databases">
        <authorList>
            <person name="Rey-Velasco X."/>
        </authorList>
    </citation>
    <scope>NUCLEOTIDE SEQUENCE [LARGE SCALE GENOMIC DNA]</scope>
    <source>
        <strain evidence="2 3">P117</strain>
    </source>
</reference>
<evidence type="ECO:0000256" key="1">
    <source>
        <dbReference type="SAM" id="Coils"/>
    </source>
</evidence>
<feature type="coiled-coil region" evidence="1">
    <location>
        <begin position="38"/>
        <end position="65"/>
    </location>
</feature>
<dbReference type="RefSeq" id="WP_311368959.1">
    <property type="nucleotide sequence ID" value="NZ_JAVRHX010000003.1"/>
</dbReference>